<dbReference type="EMBL" id="FZNX01000001">
    <property type="protein sequence ID" value="SNR35306.1"/>
    <property type="molecule type" value="Genomic_DNA"/>
</dbReference>
<protein>
    <submittedName>
        <fullName evidence="1">Uncharacterized protein</fullName>
    </submittedName>
</protein>
<organism evidence="1 2">
    <name type="scientific">Lutibacter flavus</name>
    <dbReference type="NCBI Taxonomy" id="691689"/>
    <lineage>
        <taxon>Bacteria</taxon>
        <taxon>Pseudomonadati</taxon>
        <taxon>Bacteroidota</taxon>
        <taxon>Flavobacteriia</taxon>
        <taxon>Flavobacteriales</taxon>
        <taxon>Flavobacteriaceae</taxon>
        <taxon>Lutibacter</taxon>
    </lineage>
</organism>
<sequence>MNTFKTLFLIIVSISLTSYSQQSNQIAEAFNLENAIMVDAPKLIDEPYNIMFNIETSENNTHYLVISMELNNNSYFVSPNAKRAFKGKFYMDLGSYKDSDFDGTIIENPLSVEEVDMHPFINGTVNWVRENTTYKQALKVKSTDNFEVFGRIQFTIEPRCTLEDIPFAITCKDGVLKISSPKC</sequence>
<name>A0A238VM49_9FLAO</name>
<accession>A0A238VM49</accession>
<dbReference type="Proteomes" id="UP000198412">
    <property type="component" value="Unassembled WGS sequence"/>
</dbReference>
<evidence type="ECO:0000313" key="2">
    <source>
        <dbReference type="Proteomes" id="UP000198412"/>
    </source>
</evidence>
<reference evidence="2" key="1">
    <citation type="submission" date="2017-06" db="EMBL/GenBank/DDBJ databases">
        <authorList>
            <person name="Varghese N."/>
            <person name="Submissions S."/>
        </authorList>
    </citation>
    <scope>NUCLEOTIDE SEQUENCE [LARGE SCALE GENOMIC DNA]</scope>
    <source>
        <strain evidence="2">DSM 27993</strain>
    </source>
</reference>
<dbReference type="RefSeq" id="WP_089377026.1">
    <property type="nucleotide sequence ID" value="NZ_FZNX01000001.1"/>
</dbReference>
<keyword evidence="2" id="KW-1185">Reference proteome</keyword>
<gene>
    <name evidence="1" type="ORF">SAMN04488111_0701</name>
</gene>
<dbReference type="OrthoDB" id="1161059at2"/>
<proteinExistence type="predicted"/>
<dbReference type="AlphaFoldDB" id="A0A238VM49"/>
<evidence type="ECO:0000313" key="1">
    <source>
        <dbReference type="EMBL" id="SNR35306.1"/>
    </source>
</evidence>